<name>A0A2G9Y690_9BACT</name>
<feature type="chain" id="PRO_5013641395" description="LTD domain-containing protein" evidence="1">
    <location>
        <begin position="20"/>
        <end position="405"/>
    </location>
</feature>
<dbReference type="PROSITE" id="PS51841">
    <property type="entry name" value="LTD"/>
    <property type="match status" value="1"/>
</dbReference>
<sequence length="405" mass="45361">MKKIIVILLFCLFARNAWATTKVTIQDYPLQIYPNQEFSVVFNIINDFISSDGYYVKGRIGSTSANLNKGETYNPTTNNWLSDTSSWDSFPIINFNNDTIATASAKLRVNQTVFIENNLLVIRINKNGKNYDSSSTALLVFEPTPTPTETISLSPTITPIVSFEPTEIPEPTPISYNNIFINEVMVNPESGSNEWVEIYNDNDFSVTLSNWYLDDIENAGSSPKSFSLEIPAKGYRVFNLSSSMFNNDADSVSLLDFNKNTKDSFEYQSSTKEKTFGRTTFDNDDFCLQEPSYEAINNGCLNPIPTVSLTTKPVPTPTLFFSPTTFSPPRPGNVQLINQLYTNDSQVLGAYTENKQIIKSTNNKLVNSFLIISFSYSLLTIVSVSLKIKLSYGKGKKNFSSFLHS</sequence>
<comment type="caution">
    <text evidence="3">The sequence shown here is derived from an EMBL/GenBank/DDBJ whole genome shotgun (WGS) entry which is preliminary data.</text>
</comment>
<keyword evidence="1" id="KW-0732">Signal</keyword>
<feature type="domain" description="LTD" evidence="2">
    <location>
        <begin position="172"/>
        <end position="269"/>
    </location>
</feature>
<protein>
    <recommendedName>
        <fullName evidence="2">LTD domain-containing protein</fullName>
    </recommendedName>
</protein>
<proteinExistence type="predicted"/>
<evidence type="ECO:0000259" key="2">
    <source>
        <dbReference type="PROSITE" id="PS51841"/>
    </source>
</evidence>
<dbReference type="Proteomes" id="UP000231025">
    <property type="component" value="Unassembled WGS sequence"/>
</dbReference>
<dbReference type="Pfam" id="PF00932">
    <property type="entry name" value="LTD"/>
    <property type="match status" value="1"/>
</dbReference>
<accession>A0A2G9Y690</accession>
<dbReference type="SUPFAM" id="SSF74853">
    <property type="entry name" value="Lamin A/C globular tail domain"/>
    <property type="match status" value="1"/>
</dbReference>
<gene>
    <name evidence="3" type="ORF">COX47_03555</name>
</gene>
<dbReference type="AlphaFoldDB" id="A0A2G9Y690"/>
<reference evidence="3 4" key="1">
    <citation type="submission" date="2017-09" db="EMBL/GenBank/DDBJ databases">
        <title>Depth-based differentiation of microbial function through sediment-hosted aquifers and enrichment of novel symbionts in the deep terrestrial subsurface.</title>
        <authorList>
            <person name="Probst A.J."/>
            <person name="Ladd B."/>
            <person name="Jarett J.K."/>
            <person name="Geller-Mcgrath D.E."/>
            <person name="Sieber C.M."/>
            <person name="Emerson J.B."/>
            <person name="Anantharaman K."/>
            <person name="Thomas B.C."/>
            <person name="Malmstrom R."/>
            <person name="Stieglmeier M."/>
            <person name="Klingl A."/>
            <person name="Woyke T."/>
            <person name="Ryan C.M."/>
            <person name="Banfield J.F."/>
        </authorList>
    </citation>
    <scope>NUCLEOTIDE SEQUENCE [LARGE SCALE GENOMIC DNA]</scope>
    <source>
        <strain evidence="3">CG23_combo_of_CG06-09_8_20_14_all_35_49</strain>
    </source>
</reference>
<evidence type="ECO:0000313" key="3">
    <source>
        <dbReference type="EMBL" id="PIP14734.1"/>
    </source>
</evidence>
<evidence type="ECO:0000256" key="1">
    <source>
        <dbReference type="SAM" id="SignalP"/>
    </source>
</evidence>
<feature type="signal peptide" evidence="1">
    <location>
        <begin position="1"/>
        <end position="19"/>
    </location>
</feature>
<evidence type="ECO:0000313" key="4">
    <source>
        <dbReference type="Proteomes" id="UP000231025"/>
    </source>
</evidence>
<dbReference type="EMBL" id="PCRE01000050">
    <property type="protein sequence ID" value="PIP14734.1"/>
    <property type="molecule type" value="Genomic_DNA"/>
</dbReference>
<organism evidence="3 4">
    <name type="scientific">Candidatus Roizmanbacteria bacterium CG23_combo_of_CG06-09_8_20_14_all_35_49</name>
    <dbReference type="NCBI Taxonomy" id="1974863"/>
    <lineage>
        <taxon>Bacteria</taxon>
        <taxon>Candidatus Roizmaniibacteriota</taxon>
    </lineage>
</organism>
<dbReference type="InterPro" id="IPR036415">
    <property type="entry name" value="Lamin_tail_dom_sf"/>
</dbReference>
<dbReference type="InterPro" id="IPR001322">
    <property type="entry name" value="Lamin_tail_dom"/>
</dbReference>